<dbReference type="AlphaFoldDB" id="A0A1G1ZV10"/>
<feature type="domain" description="Poly A polymerase head" evidence="10">
    <location>
        <begin position="29"/>
        <end position="158"/>
    </location>
</feature>
<dbReference type="GO" id="GO:0046872">
    <property type="term" value="F:metal ion binding"/>
    <property type="evidence" value="ECO:0007669"/>
    <property type="project" value="UniProtKB-KW"/>
</dbReference>
<evidence type="ECO:0000259" key="10">
    <source>
        <dbReference type="Pfam" id="PF01743"/>
    </source>
</evidence>
<dbReference type="PANTHER" id="PTHR46173:SF1">
    <property type="entry name" value="CCA TRNA NUCLEOTIDYLTRANSFERASE 1, MITOCHONDRIAL"/>
    <property type="match status" value="1"/>
</dbReference>
<dbReference type="InterPro" id="IPR002646">
    <property type="entry name" value="PolA_pol_head_dom"/>
</dbReference>
<dbReference type="Pfam" id="PF01743">
    <property type="entry name" value="PolyA_pol"/>
    <property type="match status" value="1"/>
</dbReference>
<keyword evidence="7" id="KW-0460">Magnesium</keyword>
<keyword evidence="8" id="KW-0694">RNA-binding</keyword>
<evidence type="ECO:0000256" key="6">
    <source>
        <dbReference type="ARBA" id="ARBA00022741"/>
    </source>
</evidence>
<evidence type="ECO:0000313" key="14">
    <source>
        <dbReference type="Proteomes" id="UP000177690"/>
    </source>
</evidence>
<evidence type="ECO:0000256" key="8">
    <source>
        <dbReference type="RuleBase" id="RU003953"/>
    </source>
</evidence>
<evidence type="ECO:0000259" key="11">
    <source>
        <dbReference type="Pfam" id="PF01966"/>
    </source>
</evidence>
<dbReference type="CDD" id="cd05398">
    <property type="entry name" value="NT_ClassII-CCAase"/>
    <property type="match status" value="1"/>
</dbReference>
<dbReference type="SUPFAM" id="SSF81891">
    <property type="entry name" value="Poly A polymerase C-terminal region-like"/>
    <property type="match status" value="1"/>
</dbReference>
<dbReference type="InterPro" id="IPR043519">
    <property type="entry name" value="NT_sf"/>
</dbReference>
<keyword evidence="3" id="KW-0819">tRNA processing</keyword>
<dbReference type="GO" id="GO:0016779">
    <property type="term" value="F:nucleotidyltransferase activity"/>
    <property type="evidence" value="ECO:0007669"/>
    <property type="project" value="UniProtKB-KW"/>
</dbReference>
<dbReference type="Gene3D" id="3.30.460.10">
    <property type="entry name" value="Beta Polymerase, domain 2"/>
    <property type="match status" value="1"/>
</dbReference>
<evidence type="ECO:0000256" key="9">
    <source>
        <dbReference type="SAM" id="Coils"/>
    </source>
</evidence>
<accession>A0A1G1ZV10</accession>
<reference evidence="13 14" key="1">
    <citation type="journal article" date="2016" name="Nat. Commun.">
        <title>Thousands of microbial genomes shed light on interconnected biogeochemical processes in an aquifer system.</title>
        <authorList>
            <person name="Anantharaman K."/>
            <person name="Brown C.T."/>
            <person name="Hug L.A."/>
            <person name="Sharon I."/>
            <person name="Castelle C.J."/>
            <person name="Probst A.J."/>
            <person name="Thomas B.C."/>
            <person name="Singh A."/>
            <person name="Wilkins M.J."/>
            <person name="Karaoz U."/>
            <person name="Brodie E.L."/>
            <person name="Williams K.H."/>
            <person name="Hubbard S.S."/>
            <person name="Banfield J.F."/>
        </authorList>
    </citation>
    <scope>NUCLEOTIDE SEQUENCE [LARGE SCALE GENOMIC DNA]</scope>
</reference>
<evidence type="ECO:0008006" key="15">
    <source>
        <dbReference type="Google" id="ProtNLM"/>
    </source>
</evidence>
<comment type="cofactor">
    <cofactor evidence="1">
        <name>Mg(2+)</name>
        <dbReference type="ChEBI" id="CHEBI:18420"/>
    </cofactor>
</comment>
<evidence type="ECO:0000256" key="4">
    <source>
        <dbReference type="ARBA" id="ARBA00022695"/>
    </source>
</evidence>
<dbReference type="Pfam" id="PF12627">
    <property type="entry name" value="PolyA_pol_RNAbd"/>
    <property type="match status" value="1"/>
</dbReference>
<dbReference type="InterPro" id="IPR003607">
    <property type="entry name" value="HD/PDEase_dom"/>
</dbReference>
<dbReference type="EMBL" id="MHJL01000001">
    <property type="protein sequence ID" value="OGY68331.1"/>
    <property type="molecule type" value="Genomic_DNA"/>
</dbReference>
<comment type="similarity">
    <text evidence="8">Belongs to the tRNA nucleotidyltransferase/poly(A) polymerase family.</text>
</comment>
<gene>
    <name evidence="13" type="ORF">A3I24_01715</name>
</gene>
<keyword evidence="6" id="KW-0547">Nucleotide-binding</keyword>
<dbReference type="Proteomes" id="UP000177690">
    <property type="component" value="Unassembled WGS sequence"/>
</dbReference>
<evidence type="ECO:0000256" key="5">
    <source>
        <dbReference type="ARBA" id="ARBA00022723"/>
    </source>
</evidence>
<comment type="caution">
    <text evidence="13">The sequence shown here is derived from an EMBL/GenBank/DDBJ whole genome shotgun (WGS) entry which is preliminary data.</text>
</comment>
<keyword evidence="5" id="KW-0479">Metal-binding</keyword>
<feature type="domain" description="tRNA nucleotidyltransferase/poly(A) polymerase RNA and SrmB- binding" evidence="12">
    <location>
        <begin position="185"/>
        <end position="245"/>
    </location>
</feature>
<dbReference type="SUPFAM" id="SSF81301">
    <property type="entry name" value="Nucleotidyltransferase"/>
    <property type="match status" value="1"/>
</dbReference>
<keyword evidence="9" id="KW-0175">Coiled coil</keyword>
<dbReference type="Gene3D" id="1.10.246.80">
    <property type="match status" value="1"/>
</dbReference>
<evidence type="ECO:0000256" key="1">
    <source>
        <dbReference type="ARBA" id="ARBA00001946"/>
    </source>
</evidence>
<dbReference type="PANTHER" id="PTHR46173">
    <property type="entry name" value="CCA TRNA NUCLEOTIDYLTRANSFERASE 1, MITOCHONDRIAL"/>
    <property type="match status" value="1"/>
</dbReference>
<evidence type="ECO:0000259" key="12">
    <source>
        <dbReference type="Pfam" id="PF12627"/>
    </source>
</evidence>
<dbReference type="InterPro" id="IPR006674">
    <property type="entry name" value="HD_domain"/>
</dbReference>
<evidence type="ECO:0000256" key="7">
    <source>
        <dbReference type="ARBA" id="ARBA00022842"/>
    </source>
</evidence>
<evidence type="ECO:0000313" key="13">
    <source>
        <dbReference type="EMBL" id="OGY68331.1"/>
    </source>
</evidence>
<organism evidence="13 14">
    <name type="scientific">Candidatus Harrisonbacteria bacterium RIFCSPLOWO2_02_FULL_41_13b</name>
    <dbReference type="NCBI Taxonomy" id="1798409"/>
    <lineage>
        <taxon>Bacteria</taxon>
        <taxon>Candidatus Harrisoniibacteriota</taxon>
    </lineage>
</organism>
<dbReference type="STRING" id="1798409.A3I24_01715"/>
<dbReference type="GO" id="GO:0000166">
    <property type="term" value="F:nucleotide binding"/>
    <property type="evidence" value="ECO:0007669"/>
    <property type="project" value="UniProtKB-KW"/>
</dbReference>
<keyword evidence="4" id="KW-0548">Nucleotidyltransferase</keyword>
<dbReference type="InterPro" id="IPR050264">
    <property type="entry name" value="Bact_CCA-adding_enz_type3_sf"/>
</dbReference>
<evidence type="ECO:0000256" key="2">
    <source>
        <dbReference type="ARBA" id="ARBA00022679"/>
    </source>
</evidence>
<proteinExistence type="inferred from homology"/>
<dbReference type="InterPro" id="IPR032828">
    <property type="entry name" value="PolyA_RNA-bd"/>
</dbReference>
<feature type="coiled-coil region" evidence="9">
    <location>
        <begin position="475"/>
        <end position="502"/>
    </location>
</feature>
<dbReference type="Gene3D" id="1.10.3090.10">
    <property type="entry name" value="cca-adding enzyme, domain 2"/>
    <property type="match status" value="1"/>
</dbReference>
<dbReference type="Pfam" id="PF01966">
    <property type="entry name" value="HD"/>
    <property type="match status" value="1"/>
</dbReference>
<dbReference type="GO" id="GO:0000049">
    <property type="term" value="F:tRNA binding"/>
    <property type="evidence" value="ECO:0007669"/>
    <property type="project" value="TreeGrafter"/>
</dbReference>
<dbReference type="CDD" id="cd00077">
    <property type="entry name" value="HDc"/>
    <property type="match status" value="1"/>
</dbReference>
<feature type="domain" description="HD" evidence="11">
    <location>
        <begin position="274"/>
        <end position="389"/>
    </location>
</feature>
<dbReference type="GO" id="GO:0008033">
    <property type="term" value="P:tRNA processing"/>
    <property type="evidence" value="ECO:0007669"/>
    <property type="project" value="UniProtKB-KW"/>
</dbReference>
<sequence>MDNLEKRFAEAKPIKEVADKLTAAGFEPYLVGGCLRDLLLDKQPKDWDLTTGAKPEEILKAFPDSIYENKFGTVAIKTESEDPKMKIVEVTTFRQEGKYTDKRHPDEITFAKTVEEDLSRRDFTINAMAYEVSSDKRRINGLVDPFGGQADLEAKIIRAVGNPEERFAEDALRLMRAIRFSAQLGFAIEEKTADAIKNKAGLLEFIAKERIAQELEKLLMTDNAMEGIINMEKLGMLKCVLPELQEGVDVNQNKHHRYTVFEHNIKALEYAVTKKFPLELRLASLLHDVGKPRSRQWKDDPRGEKTLNGKKGDWTFYQHQYIGEKMTVEALDRLKFPRKMIEKIALLVREHMFVYDPEMVTARGVRRLVSRVGAENVDDLLLVREADRIGSGVAKAQPYRLRHLKAMIEKAKKDPLSPKMIAIKGNDIMELLKIEPGPKIGQILNILLDEILDDPELNEKKTLAERTKKLGKLSETELKKLADKAKEKVLKAQERIDEEIKKKYFVK</sequence>
<keyword evidence="2 8" id="KW-0808">Transferase</keyword>
<name>A0A1G1ZV10_9BACT</name>
<protein>
    <recommendedName>
        <fullName evidence="15">HD domain-containing protein</fullName>
    </recommendedName>
</protein>
<evidence type="ECO:0000256" key="3">
    <source>
        <dbReference type="ARBA" id="ARBA00022694"/>
    </source>
</evidence>